<dbReference type="InterPro" id="IPR008927">
    <property type="entry name" value="6-PGluconate_DH-like_C_sf"/>
</dbReference>
<dbReference type="PROSITE" id="PS00067">
    <property type="entry name" value="3HCDH"/>
    <property type="match status" value="1"/>
</dbReference>
<comment type="pathway">
    <text evidence="3">Lipid metabolism; fatty acid beta-oxidation.</text>
</comment>
<dbReference type="Gene3D" id="1.10.1040.50">
    <property type="match status" value="1"/>
</dbReference>
<evidence type="ECO:0000313" key="45">
    <source>
        <dbReference type="Proteomes" id="UP000594260"/>
    </source>
</evidence>
<dbReference type="InterPro" id="IPR006180">
    <property type="entry name" value="3-OHacyl-CoA_DH_CS"/>
</dbReference>
<comment type="catalytic activity">
    <reaction evidence="25">
        <text>1'-[1,2-di-(9Z,12Z-octadecadienoyl)-sn-glycero-3-phospho]-3'-[1-(9Z,12Z-octadecadienoyl)-sn-glycero-3-phospho]-glycerol + (9Z,12Z)-octadecadienoyl-CoA = 1',3'-bis-[1,2-di-(9Z,12Z-octadecadienoyl)-sn-glycero-3-phospho]-glycerol + CoA</text>
        <dbReference type="Rhea" id="RHEA:43672"/>
        <dbReference type="ChEBI" id="CHEBI:57287"/>
        <dbReference type="ChEBI" id="CHEBI:57383"/>
        <dbReference type="ChEBI" id="CHEBI:83580"/>
        <dbReference type="ChEBI" id="CHEBI:83581"/>
    </reaction>
    <physiologicalReaction direction="left-to-right" evidence="25">
        <dbReference type="Rhea" id="RHEA:43673"/>
    </physiologicalReaction>
</comment>
<evidence type="ECO:0000256" key="6">
    <source>
        <dbReference type="ARBA" id="ARBA00012076"/>
    </source>
</evidence>
<keyword evidence="12" id="KW-0809">Transit peptide</keyword>
<dbReference type="GO" id="GO:0004300">
    <property type="term" value="F:enoyl-CoA hydratase activity"/>
    <property type="evidence" value="ECO:0007669"/>
    <property type="project" value="UniProtKB-EC"/>
</dbReference>
<evidence type="ECO:0000256" key="11">
    <source>
        <dbReference type="ARBA" id="ARBA00022832"/>
    </source>
</evidence>
<protein>
    <recommendedName>
        <fullName evidence="37">Trifunctional enzyme subunit alpha, mitochondrial</fullName>
        <ecNumber evidence="36">1.1.1.211</ecNumber>
        <ecNumber evidence="6">4.2.1.17</ecNumber>
    </recommendedName>
    <alternativeName>
        <fullName evidence="38">Monolysocardiolipin acyltransferase</fullName>
    </alternativeName>
    <alternativeName>
        <fullName evidence="39">TP-alpha</fullName>
    </alternativeName>
</protein>
<evidence type="ECO:0000256" key="23">
    <source>
        <dbReference type="ARBA" id="ARBA00048361"/>
    </source>
</evidence>
<dbReference type="PANTHER" id="PTHR43612">
    <property type="entry name" value="TRIFUNCTIONAL ENZYME SUBUNIT ALPHA"/>
    <property type="match status" value="1"/>
</dbReference>
<evidence type="ECO:0000256" key="30">
    <source>
        <dbReference type="ARBA" id="ARBA00052711"/>
    </source>
</evidence>
<evidence type="ECO:0000256" key="20">
    <source>
        <dbReference type="ARBA" id="ARBA00023268"/>
    </source>
</evidence>
<keyword evidence="7" id="KW-0488">Methylation</keyword>
<evidence type="ECO:0000256" key="14">
    <source>
        <dbReference type="ARBA" id="ARBA00023002"/>
    </source>
</evidence>
<dbReference type="GO" id="GO:0016507">
    <property type="term" value="C:mitochondrial fatty acid beta-oxidation multienzyme complex"/>
    <property type="evidence" value="ECO:0007669"/>
    <property type="project" value="InterPro"/>
</dbReference>
<dbReference type="NCBIfam" id="TIGR02441">
    <property type="entry name" value="fa_ox_alpha_mit"/>
    <property type="match status" value="1"/>
</dbReference>
<dbReference type="GO" id="GO:0016509">
    <property type="term" value="F:long-chain (3S)-3-hydroxyacyl-CoA dehydrogenase (NAD+) activity"/>
    <property type="evidence" value="ECO:0007669"/>
    <property type="project" value="UniProtKB-EC"/>
</dbReference>
<evidence type="ECO:0000256" key="5">
    <source>
        <dbReference type="ARBA" id="ARBA00008750"/>
    </source>
</evidence>
<evidence type="ECO:0000256" key="7">
    <source>
        <dbReference type="ARBA" id="ARBA00022481"/>
    </source>
</evidence>
<dbReference type="CTD" id="34276"/>
<comment type="catalytic activity">
    <reaction evidence="28">
        <text>(3S)-hydroxyoctanoyl-CoA = (2E)-octenoyl-CoA + H2O</text>
        <dbReference type="Rhea" id="RHEA:31199"/>
        <dbReference type="ChEBI" id="CHEBI:15377"/>
        <dbReference type="ChEBI" id="CHEBI:62242"/>
        <dbReference type="ChEBI" id="CHEBI:62617"/>
    </reaction>
    <physiologicalReaction direction="right-to-left" evidence="28">
        <dbReference type="Rhea" id="RHEA:31201"/>
    </physiologicalReaction>
</comment>
<evidence type="ECO:0000256" key="9">
    <source>
        <dbReference type="ARBA" id="ARBA00022679"/>
    </source>
</evidence>
<dbReference type="InterPro" id="IPR036291">
    <property type="entry name" value="NAD(P)-bd_dom_sf"/>
</dbReference>
<evidence type="ECO:0000313" key="44">
    <source>
        <dbReference type="EnsemblMetazoa" id="XP_022660458"/>
    </source>
</evidence>
<comment type="subcellular location">
    <subcellularLocation>
        <location evidence="2">Mitochondrion inner membrane</location>
    </subcellularLocation>
</comment>
<comment type="catalytic activity">
    <reaction evidence="32">
        <text>1'-[1,2-di-(9Z,12Z-octadecadienoyl)-sn-glycero-3-phospho]-3'-[1-(9Z,12Z-octadecadienoyl)-sn-glycero-3-phospho]-glycerol + (9Z)-octadecenoyl-CoA = 1'-[1,2-di-(9Z,12Z-octadecadienoyl)-sn-glycero-3-phospho]-3'-[1-(9Z,12Z-octadecadienoyl)-2-(9Z-octadecenoyl)-sn-glycero-3-phospho]-glycerol + CoA</text>
        <dbReference type="Rhea" id="RHEA:43676"/>
        <dbReference type="ChEBI" id="CHEBI:57287"/>
        <dbReference type="ChEBI" id="CHEBI:57387"/>
        <dbReference type="ChEBI" id="CHEBI:83580"/>
        <dbReference type="ChEBI" id="CHEBI:83582"/>
    </reaction>
    <physiologicalReaction direction="left-to-right" evidence="32">
        <dbReference type="Rhea" id="RHEA:43677"/>
    </physiologicalReaction>
</comment>
<dbReference type="GO" id="GO:0016740">
    <property type="term" value="F:transferase activity"/>
    <property type="evidence" value="ECO:0007669"/>
    <property type="project" value="UniProtKB-KW"/>
</dbReference>
<dbReference type="PANTHER" id="PTHR43612:SF3">
    <property type="entry name" value="TRIFUNCTIONAL ENZYME SUBUNIT ALPHA, MITOCHONDRIAL"/>
    <property type="match status" value="1"/>
</dbReference>
<evidence type="ECO:0000256" key="3">
    <source>
        <dbReference type="ARBA" id="ARBA00005005"/>
    </source>
</evidence>
<organism evidence="44 45">
    <name type="scientific">Varroa destructor</name>
    <name type="common">Honeybee mite</name>
    <dbReference type="NCBI Taxonomy" id="109461"/>
    <lineage>
        <taxon>Eukaryota</taxon>
        <taxon>Metazoa</taxon>
        <taxon>Ecdysozoa</taxon>
        <taxon>Arthropoda</taxon>
        <taxon>Chelicerata</taxon>
        <taxon>Arachnida</taxon>
        <taxon>Acari</taxon>
        <taxon>Parasitiformes</taxon>
        <taxon>Mesostigmata</taxon>
        <taxon>Gamasina</taxon>
        <taxon>Dermanyssoidea</taxon>
        <taxon>Varroidae</taxon>
        <taxon>Varroa</taxon>
    </lineage>
</organism>
<keyword evidence="10" id="KW-0999">Mitochondrion inner membrane</keyword>
<keyword evidence="20" id="KW-0511">Multifunctional enzyme</keyword>
<comment type="catalytic activity">
    <reaction evidence="34">
        <text>1'-[1,2-di-(9Z,12Z-octadecadienoyl)-sn-glycero-3-phospho]-3'-[1-(9Z,12Z-octadecadienoyl)-sn-glycero-3-phospho]-glycerol + hexadecanoyl-CoA = 1'-[1,2-di-(9Z,12Z-octadecadienoyl)-sn-glycero-3-phospho]-3'-[1-(9Z,12Z-octadecadienoyl)-2-hexadecanoyl-sn-glycero-3-phospho]-glycerol + CoA</text>
        <dbReference type="Rhea" id="RHEA:43680"/>
        <dbReference type="ChEBI" id="CHEBI:57287"/>
        <dbReference type="ChEBI" id="CHEBI:57379"/>
        <dbReference type="ChEBI" id="CHEBI:83580"/>
        <dbReference type="ChEBI" id="CHEBI:83583"/>
    </reaction>
    <physiologicalReaction direction="left-to-right" evidence="34">
        <dbReference type="Rhea" id="RHEA:43681"/>
    </physiologicalReaction>
</comment>
<feature type="domain" description="3-hydroxyacyl-CoA dehydrogenase C-terminal" evidence="42">
    <location>
        <begin position="669"/>
        <end position="747"/>
    </location>
</feature>
<dbReference type="AlphaFoldDB" id="A0A7M7K1S9"/>
<keyword evidence="17" id="KW-0496">Mitochondrion</keyword>
<feature type="domain" description="3-hydroxyacyl-CoA dehydrogenase C-terminal" evidence="42">
    <location>
        <begin position="537"/>
        <end position="633"/>
    </location>
</feature>
<evidence type="ECO:0000256" key="8">
    <source>
        <dbReference type="ARBA" id="ARBA00022553"/>
    </source>
</evidence>
<dbReference type="EC" id="4.2.1.17" evidence="6"/>
<dbReference type="InterPro" id="IPR050136">
    <property type="entry name" value="FA_oxidation_alpha_subunit"/>
</dbReference>
<comment type="catalytic activity">
    <reaction evidence="33">
        <text>(3S)-3-hydroxydodecanoyl-CoA + NAD(+) = 3-oxododecanoyl-CoA + NADH + H(+)</text>
        <dbReference type="Rhea" id="RHEA:31179"/>
        <dbReference type="ChEBI" id="CHEBI:15378"/>
        <dbReference type="ChEBI" id="CHEBI:57540"/>
        <dbReference type="ChEBI" id="CHEBI:57945"/>
        <dbReference type="ChEBI" id="CHEBI:62558"/>
        <dbReference type="ChEBI" id="CHEBI:62615"/>
    </reaction>
    <physiologicalReaction direction="left-to-right" evidence="33">
        <dbReference type="Rhea" id="RHEA:31180"/>
    </physiologicalReaction>
</comment>
<dbReference type="InterPro" id="IPR006108">
    <property type="entry name" value="3HC_DH_C"/>
</dbReference>
<evidence type="ECO:0000256" key="10">
    <source>
        <dbReference type="ARBA" id="ARBA00022792"/>
    </source>
</evidence>
<comment type="similarity">
    <text evidence="5">In the N-terminal section; belongs to the enoyl-CoA hydratase/isomerase family.</text>
</comment>
<dbReference type="Pfam" id="PF02737">
    <property type="entry name" value="3HCDH_N"/>
    <property type="match status" value="1"/>
</dbReference>
<accession>A0A7M7K1S9</accession>
<dbReference type="GeneID" id="111250076"/>
<evidence type="ECO:0000256" key="17">
    <source>
        <dbReference type="ARBA" id="ARBA00023128"/>
    </source>
</evidence>
<feature type="site" description="Important for long-chain enoyl-CoA hydratase activity" evidence="41">
    <location>
        <position position="166"/>
    </location>
</feature>
<evidence type="ECO:0000256" key="39">
    <source>
        <dbReference type="ARBA" id="ARBA00083277"/>
    </source>
</evidence>
<comment type="catalytic activity">
    <reaction evidence="21">
        <text>a (3S)-3-hydroxyacyl-CoA = a (2E)-enoyl-CoA + H2O</text>
        <dbReference type="Rhea" id="RHEA:16105"/>
        <dbReference type="ChEBI" id="CHEBI:15377"/>
        <dbReference type="ChEBI" id="CHEBI:57318"/>
        <dbReference type="ChEBI" id="CHEBI:58856"/>
        <dbReference type="EC" id="4.2.1.17"/>
    </reaction>
    <physiologicalReaction direction="right-to-left" evidence="21">
        <dbReference type="Rhea" id="RHEA:16107"/>
    </physiologicalReaction>
</comment>
<dbReference type="InterPro" id="IPR006176">
    <property type="entry name" value="3-OHacyl-CoA_DH_NAD-bd"/>
</dbReference>
<feature type="site" description="Important for hydroxyacyl-coenzyme A dehydrogenase activity" evidence="41">
    <location>
        <position position="491"/>
    </location>
</feature>
<feature type="active site" description="For hydroxyacyl-coenzyme A dehydrogenase activity" evidence="40">
    <location>
        <position position="503"/>
    </location>
</feature>
<dbReference type="GO" id="GO:0070403">
    <property type="term" value="F:NAD+ binding"/>
    <property type="evidence" value="ECO:0007669"/>
    <property type="project" value="InterPro"/>
</dbReference>
<comment type="catalytic activity">
    <reaction evidence="24">
        <text>a (3S)-3-hydroxyacyl-CoA + NAD(+) = a 3-oxoacyl-CoA + NADH + H(+)</text>
        <dbReference type="Rhea" id="RHEA:22432"/>
        <dbReference type="ChEBI" id="CHEBI:15378"/>
        <dbReference type="ChEBI" id="CHEBI:57318"/>
        <dbReference type="ChEBI" id="CHEBI:57540"/>
        <dbReference type="ChEBI" id="CHEBI:57945"/>
        <dbReference type="ChEBI" id="CHEBI:90726"/>
        <dbReference type="EC" id="1.1.1.35"/>
    </reaction>
</comment>
<dbReference type="OMA" id="ESTTIRW"/>
<keyword evidence="45" id="KW-1185">Reference proteome</keyword>
<dbReference type="OrthoDB" id="10004768at2759"/>
<comment type="catalytic activity">
    <reaction evidence="29">
        <text>(3S)-hydroxyoctanoyl-CoA + NAD(+) = 3-oxooctanoyl-CoA + NADH + H(+)</text>
        <dbReference type="Rhea" id="RHEA:31195"/>
        <dbReference type="ChEBI" id="CHEBI:15378"/>
        <dbReference type="ChEBI" id="CHEBI:57540"/>
        <dbReference type="ChEBI" id="CHEBI:57945"/>
        <dbReference type="ChEBI" id="CHEBI:62617"/>
        <dbReference type="ChEBI" id="CHEBI:62619"/>
    </reaction>
    <physiologicalReaction direction="left-to-right" evidence="29">
        <dbReference type="Rhea" id="RHEA:31196"/>
    </physiologicalReaction>
</comment>
<dbReference type="InterPro" id="IPR012803">
    <property type="entry name" value="Fa_ox_alpha_mit"/>
</dbReference>
<comment type="catalytic activity">
    <reaction evidence="26">
        <text>a long-chain (3S)-3-hydroxy fatty acyl-CoA + NAD(+) = a long-chain 3-oxo-fatty acyl-CoA + NADH + H(+)</text>
        <dbReference type="Rhea" id="RHEA:52656"/>
        <dbReference type="ChEBI" id="CHEBI:15378"/>
        <dbReference type="ChEBI" id="CHEBI:57540"/>
        <dbReference type="ChEBI" id="CHEBI:57945"/>
        <dbReference type="ChEBI" id="CHEBI:136757"/>
        <dbReference type="ChEBI" id="CHEBI:136758"/>
        <dbReference type="EC" id="1.1.1.211"/>
    </reaction>
    <physiologicalReaction direction="left-to-right" evidence="26">
        <dbReference type="Rhea" id="RHEA:52657"/>
    </physiologicalReaction>
</comment>
<dbReference type="SUPFAM" id="SSF52096">
    <property type="entry name" value="ClpP/crotonase"/>
    <property type="match status" value="1"/>
</dbReference>
<dbReference type="KEGG" id="vde:111250076"/>
<keyword evidence="13" id="KW-0007">Acetylation</keyword>
<dbReference type="InterPro" id="IPR029045">
    <property type="entry name" value="ClpP/crotonase-like_dom_sf"/>
</dbReference>
<comment type="catalytic activity">
    <reaction evidence="22">
        <text>(3S)-hydroxyhexadecanoyl-CoA + NAD(+) = 3-oxohexadecanoyl-CoA + NADH + H(+)</text>
        <dbReference type="Rhea" id="RHEA:31159"/>
        <dbReference type="ChEBI" id="CHEBI:15378"/>
        <dbReference type="ChEBI" id="CHEBI:57349"/>
        <dbReference type="ChEBI" id="CHEBI:57540"/>
        <dbReference type="ChEBI" id="CHEBI:57945"/>
        <dbReference type="ChEBI" id="CHEBI:62613"/>
    </reaction>
    <physiologicalReaction direction="left-to-right" evidence="22">
        <dbReference type="Rhea" id="RHEA:31160"/>
    </physiologicalReaction>
</comment>
<dbReference type="InParanoid" id="A0A7M7K1S9"/>
<dbReference type="EnsemblMetazoa" id="XM_022804723">
    <property type="protein sequence ID" value="XP_022660458"/>
    <property type="gene ID" value="LOC111250076"/>
</dbReference>
<evidence type="ECO:0000256" key="19">
    <source>
        <dbReference type="ARBA" id="ARBA00023239"/>
    </source>
</evidence>
<dbReference type="UniPathway" id="UPA00659"/>
<evidence type="ECO:0000256" key="40">
    <source>
        <dbReference type="PIRSR" id="PIRSR612803-1"/>
    </source>
</evidence>
<feature type="domain" description="3-hydroxyacyl-CoA dehydrogenase NAD binding" evidence="43">
    <location>
        <begin position="356"/>
        <end position="534"/>
    </location>
</feature>
<evidence type="ECO:0000256" key="25">
    <source>
        <dbReference type="ARBA" id="ARBA00050222"/>
    </source>
</evidence>
<comment type="similarity">
    <text evidence="4">In the central section; belongs to the 3-hydroxyacyl-CoA dehydrogenase family.</text>
</comment>
<dbReference type="FunFam" id="3.90.226.10:FF:000011">
    <property type="entry name" value="Fatty acid oxidation complex subunit alpha"/>
    <property type="match status" value="1"/>
</dbReference>
<dbReference type="FunFam" id="3.40.50.720:FF:000009">
    <property type="entry name" value="Fatty oxidation complex, alpha subunit"/>
    <property type="match status" value="1"/>
</dbReference>
<evidence type="ECO:0000256" key="33">
    <source>
        <dbReference type="ARBA" id="ARBA00052945"/>
    </source>
</evidence>
<evidence type="ECO:0000256" key="24">
    <source>
        <dbReference type="ARBA" id="ARBA00049556"/>
    </source>
</evidence>
<evidence type="ECO:0000256" key="1">
    <source>
        <dbReference type="ARBA" id="ARBA00000469"/>
    </source>
</evidence>
<dbReference type="SUPFAM" id="SSF48179">
    <property type="entry name" value="6-phosphogluconate dehydrogenase C-terminal domain-like"/>
    <property type="match status" value="2"/>
</dbReference>
<keyword evidence="18" id="KW-0472">Membrane</keyword>
<evidence type="ECO:0000256" key="21">
    <source>
        <dbReference type="ARBA" id="ARBA00035854"/>
    </source>
</evidence>
<evidence type="ECO:0000256" key="27">
    <source>
        <dbReference type="ARBA" id="ARBA00051215"/>
    </source>
</evidence>
<evidence type="ECO:0000256" key="32">
    <source>
        <dbReference type="ARBA" id="ARBA00052860"/>
    </source>
</evidence>
<evidence type="ECO:0000256" key="29">
    <source>
        <dbReference type="ARBA" id="ARBA00052224"/>
    </source>
</evidence>
<keyword evidence="14" id="KW-0560">Oxidoreductase</keyword>
<dbReference type="FunCoup" id="A0A7M7K1S9">
    <property type="interactions" value="1289"/>
</dbReference>
<dbReference type="GO" id="GO:0006635">
    <property type="term" value="P:fatty acid beta-oxidation"/>
    <property type="evidence" value="ECO:0007669"/>
    <property type="project" value="UniProtKB-UniPathway"/>
</dbReference>
<evidence type="ECO:0000256" key="12">
    <source>
        <dbReference type="ARBA" id="ARBA00022946"/>
    </source>
</evidence>
<evidence type="ECO:0000256" key="16">
    <source>
        <dbReference type="ARBA" id="ARBA00023098"/>
    </source>
</evidence>
<keyword evidence="11" id="KW-0276">Fatty acid metabolism</keyword>
<dbReference type="Proteomes" id="UP000594260">
    <property type="component" value="Unplaced"/>
</dbReference>
<evidence type="ECO:0000256" key="13">
    <source>
        <dbReference type="ARBA" id="ARBA00022990"/>
    </source>
</evidence>
<evidence type="ECO:0000256" key="15">
    <source>
        <dbReference type="ARBA" id="ARBA00023027"/>
    </source>
</evidence>
<feature type="site" description="Important for long-chain enoyl-CoA hydratase activity" evidence="41">
    <location>
        <position position="144"/>
    </location>
</feature>
<evidence type="ECO:0000256" key="38">
    <source>
        <dbReference type="ARBA" id="ARBA00077617"/>
    </source>
</evidence>
<evidence type="ECO:0000256" key="34">
    <source>
        <dbReference type="ARBA" id="ARBA00052989"/>
    </source>
</evidence>
<dbReference type="Gene3D" id="3.90.226.10">
    <property type="entry name" value="2-enoyl-CoA Hydratase, Chain A, domain 1"/>
    <property type="match status" value="1"/>
</dbReference>
<evidence type="ECO:0000256" key="2">
    <source>
        <dbReference type="ARBA" id="ARBA00004273"/>
    </source>
</evidence>
<proteinExistence type="inferred from homology"/>
<dbReference type="Pfam" id="PF00378">
    <property type="entry name" value="ECH_1"/>
    <property type="match status" value="1"/>
</dbReference>
<comment type="catalytic activity">
    <reaction evidence="31">
        <text>(3S)-hydroxytetradecanoyl-CoA + NAD(+) = 3-oxotetradecanoyl-CoA + NADH + H(+)</text>
        <dbReference type="Rhea" id="RHEA:31167"/>
        <dbReference type="ChEBI" id="CHEBI:15378"/>
        <dbReference type="ChEBI" id="CHEBI:57540"/>
        <dbReference type="ChEBI" id="CHEBI:57945"/>
        <dbReference type="ChEBI" id="CHEBI:62543"/>
        <dbReference type="ChEBI" id="CHEBI:62614"/>
    </reaction>
    <physiologicalReaction direction="left-to-right" evidence="31">
        <dbReference type="Rhea" id="RHEA:31168"/>
    </physiologicalReaction>
</comment>
<evidence type="ECO:0000256" key="35">
    <source>
        <dbReference type="ARBA" id="ARBA00062153"/>
    </source>
</evidence>
<dbReference type="EC" id="1.1.1.211" evidence="36"/>
<reference evidence="44" key="1">
    <citation type="submission" date="2021-01" db="UniProtKB">
        <authorList>
            <consortium name="EnsemblMetazoa"/>
        </authorList>
    </citation>
    <scope>IDENTIFICATION</scope>
</reference>
<comment type="catalytic activity">
    <reaction evidence="30">
        <text>(3S)-3-hydroxydodecanoyl-CoA = (2E)-dodecenoyl-CoA + H2O</text>
        <dbReference type="Rhea" id="RHEA:31075"/>
        <dbReference type="ChEBI" id="CHEBI:15377"/>
        <dbReference type="ChEBI" id="CHEBI:57330"/>
        <dbReference type="ChEBI" id="CHEBI:62558"/>
    </reaction>
    <physiologicalReaction direction="right-to-left" evidence="30">
        <dbReference type="Rhea" id="RHEA:31077"/>
    </physiologicalReaction>
</comment>
<keyword evidence="15" id="KW-0520">NAD</keyword>
<name>A0A7M7K1S9_VARDE</name>
<evidence type="ECO:0000256" key="26">
    <source>
        <dbReference type="ARBA" id="ARBA00050446"/>
    </source>
</evidence>
<dbReference type="RefSeq" id="XP_022660458.1">
    <property type="nucleotide sequence ID" value="XM_022804723.1"/>
</dbReference>
<evidence type="ECO:0000256" key="31">
    <source>
        <dbReference type="ARBA" id="ARBA00052834"/>
    </source>
</evidence>
<dbReference type="InterPro" id="IPR001753">
    <property type="entry name" value="Enoyl-CoA_hydra/iso"/>
</dbReference>
<evidence type="ECO:0000256" key="18">
    <source>
        <dbReference type="ARBA" id="ARBA00023136"/>
    </source>
</evidence>
<keyword evidence="9" id="KW-0808">Transferase</keyword>
<evidence type="ECO:0000256" key="22">
    <source>
        <dbReference type="ARBA" id="ARBA00047613"/>
    </source>
</evidence>
<evidence type="ECO:0000256" key="28">
    <source>
        <dbReference type="ARBA" id="ARBA00051877"/>
    </source>
</evidence>
<dbReference type="FunFam" id="1.10.1040.50:FF:000002">
    <property type="entry name" value="Trifunctional enzyme subunit alpha, mitochondrial"/>
    <property type="match status" value="1"/>
</dbReference>
<comment type="catalytic activity">
    <reaction evidence="27">
        <text>a 4-saturated-(3S)-3-hydroxyacyl-CoA = a (3E)-enoyl-CoA + H2O</text>
        <dbReference type="Rhea" id="RHEA:20724"/>
        <dbReference type="ChEBI" id="CHEBI:15377"/>
        <dbReference type="ChEBI" id="CHEBI:58521"/>
        <dbReference type="ChEBI" id="CHEBI:137480"/>
        <dbReference type="EC" id="4.2.1.17"/>
    </reaction>
    <physiologicalReaction direction="right-to-left" evidence="27">
        <dbReference type="Rhea" id="RHEA:20726"/>
    </physiologicalReaction>
</comment>
<evidence type="ECO:0000256" key="4">
    <source>
        <dbReference type="ARBA" id="ARBA00007005"/>
    </source>
</evidence>
<dbReference type="SUPFAM" id="SSF51735">
    <property type="entry name" value="NAD(P)-binding Rossmann-fold domains"/>
    <property type="match status" value="1"/>
</dbReference>
<sequence>MGRMSRMLFSGVPCRIAQALAREFHISRGLNKHLTTEVKNGVAVVKIDTPGQRVNVLSKELMTEVTETMNNIHTNPNVSSVVLISGKKGCFIAGADITMLEQCRSVDEAKNLVKDGHKVLQAIEDFPKPIVAAIMGSCLGGGLETALACRYRIAVEEPKTTLGLPEVMLGVLPGGGGTQRLPKLIQLPTALDMMLTGKSLHAKKAKKVGLIDAIVKPLGPGLKSADERTLEYLEEVACQAARDLATGELKINRARPLTERILGYSLQIKYVRDMIFDKARGQVMKLTNGLYPAPLKILDAVRAGLEKSKAEGFEIEAQNFAELCMTKESKGLMGLYHGQVHCKKNAFGKPERRTENIAVLGAGLMGAGICQVSLKDFNRVVMKDAFSKGLVRGQNQIDGNLNKDLKKKKIDAFQKDRLMSTLLPTLDYSWLRDADMIIEAVFEDIHVKHKVVKEVEAVIPEHCVFASNTSALPIAKIAEVSKRPEKIIGMHYFSPVEKMQLLEVITTDKTSKDTAATAVDVGLRQGKVVIVVKDGPGFYTTRILAPMMSEAMVLLMEGCQVKELDKLCKAFGFPVGAATLLDEVGIDVGAHIAEYLGGVFGDRLTGGANPAVMKEMVNQNFLGRKSGKGCYIYTPGRKDRAVNPGVETIQRKYAKPKSMENTTEQVQFRLATRFMNEAVMCLQEGILANPVEGDIGAVFGLGFPPNRGGPFQFIDTYGADKIVNWMRQFQEKVHPKTFEPCQLLLDHANDPLKKFHARNK</sequence>
<comment type="subunit">
    <text evidence="35">Heterotetramer of 2 alpha/HADHA and 2 beta/HADHB subunits; forms the mitochondrial trifunctional enzyme. Also purified as higher order heterooligomers including a 4 alpha/HADHA and 4 beta/HADHB heterooligomer which physiological significance remains unclear. The mitochondrial trifunctional enzyme interacts with MTLN.</text>
</comment>
<keyword evidence="19" id="KW-0456">Lyase</keyword>
<evidence type="ECO:0000259" key="43">
    <source>
        <dbReference type="Pfam" id="PF02737"/>
    </source>
</evidence>
<evidence type="ECO:0000256" key="36">
    <source>
        <dbReference type="ARBA" id="ARBA00066806"/>
    </source>
</evidence>
<keyword evidence="16" id="KW-0443">Lipid metabolism</keyword>
<evidence type="ECO:0000256" key="41">
    <source>
        <dbReference type="PIRSR" id="PIRSR612803-2"/>
    </source>
</evidence>
<evidence type="ECO:0000259" key="42">
    <source>
        <dbReference type="Pfam" id="PF00725"/>
    </source>
</evidence>
<dbReference type="CDD" id="cd06558">
    <property type="entry name" value="crotonase-like"/>
    <property type="match status" value="1"/>
</dbReference>
<keyword evidence="8" id="KW-0597">Phosphoprotein</keyword>
<comment type="catalytic activity">
    <reaction evidence="1">
        <text>(3S)-hydroxyhexadecanoyl-CoA = (2E)-hexadecenoyl-CoA + H2O</text>
        <dbReference type="Rhea" id="RHEA:31163"/>
        <dbReference type="ChEBI" id="CHEBI:15377"/>
        <dbReference type="ChEBI" id="CHEBI:61526"/>
        <dbReference type="ChEBI" id="CHEBI:62613"/>
    </reaction>
    <physiologicalReaction direction="right-to-left" evidence="1">
        <dbReference type="Rhea" id="RHEA:31165"/>
    </physiologicalReaction>
</comment>
<dbReference type="GO" id="GO:0005743">
    <property type="term" value="C:mitochondrial inner membrane"/>
    <property type="evidence" value="ECO:0007669"/>
    <property type="project" value="UniProtKB-SubCell"/>
</dbReference>
<dbReference type="Pfam" id="PF00725">
    <property type="entry name" value="3HCDH"/>
    <property type="match status" value="2"/>
</dbReference>
<comment type="catalytic activity">
    <reaction evidence="23">
        <text>(3S)-hydroxydecanoyl-CoA + NAD(+) = 3-oxodecanoyl-CoA + NADH + H(+)</text>
        <dbReference type="Rhea" id="RHEA:31187"/>
        <dbReference type="ChEBI" id="CHEBI:15378"/>
        <dbReference type="ChEBI" id="CHEBI:57540"/>
        <dbReference type="ChEBI" id="CHEBI:57945"/>
        <dbReference type="ChEBI" id="CHEBI:62548"/>
        <dbReference type="ChEBI" id="CHEBI:62616"/>
    </reaction>
    <physiologicalReaction direction="left-to-right" evidence="23">
        <dbReference type="Rhea" id="RHEA:31188"/>
    </physiologicalReaction>
</comment>
<evidence type="ECO:0000256" key="37">
    <source>
        <dbReference type="ARBA" id="ARBA00068347"/>
    </source>
</evidence>
<dbReference type="Gene3D" id="3.40.50.720">
    <property type="entry name" value="NAD(P)-binding Rossmann-like Domain"/>
    <property type="match status" value="1"/>
</dbReference>